<dbReference type="Gene3D" id="2.130.10.130">
    <property type="entry name" value="Integrin alpha, N-terminal"/>
    <property type="match status" value="1"/>
</dbReference>
<protein>
    <submittedName>
        <fullName evidence="2">VCBS repeat-containing protein</fullName>
    </submittedName>
</protein>
<evidence type="ECO:0000256" key="1">
    <source>
        <dbReference type="ARBA" id="ARBA00022729"/>
    </source>
</evidence>
<dbReference type="Pfam" id="PF13517">
    <property type="entry name" value="FG-GAP_3"/>
    <property type="match status" value="1"/>
</dbReference>
<proteinExistence type="predicted"/>
<accession>A0A844G8F6</accession>
<comment type="caution">
    <text evidence="2">The sequence shown here is derived from an EMBL/GenBank/DDBJ whole genome shotgun (WGS) entry which is preliminary data.</text>
</comment>
<dbReference type="InterPro" id="IPR013517">
    <property type="entry name" value="FG-GAP"/>
</dbReference>
<name>A0A844G8F6_9BACT</name>
<dbReference type="PANTHER" id="PTHR46580">
    <property type="entry name" value="SENSOR KINASE-RELATED"/>
    <property type="match status" value="1"/>
</dbReference>
<keyword evidence="1" id="KW-0732">Signal</keyword>
<organism evidence="2 3">
    <name type="scientific">Victivallis lenta</name>
    <dbReference type="NCBI Taxonomy" id="2606640"/>
    <lineage>
        <taxon>Bacteria</taxon>
        <taxon>Pseudomonadati</taxon>
        <taxon>Lentisphaerota</taxon>
        <taxon>Lentisphaeria</taxon>
        <taxon>Victivallales</taxon>
        <taxon>Victivallaceae</taxon>
        <taxon>Victivallis</taxon>
    </lineage>
</organism>
<dbReference type="Proteomes" id="UP000435649">
    <property type="component" value="Unassembled WGS sequence"/>
</dbReference>
<dbReference type="Gene3D" id="2.160.20.20">
    <property type="match status" value="1"/>
</dbReference>
<dbReference type="SUPFAM" id="SSF69318">
    <property type="entry name" value="Integrin alpha N-terminal domain"/>
    <property type="match status" value="1"/>
</dbReference>
<keyword evidence="3" id="KW-1185">Reference proteome</keyword>
<reference evidence="2 3" key="1">
    <citation type="submission" date="2019-08" db="EMBL/GenBank/DDBJ databases">
        <title>In-depth cultivation of the pig gut microbiome towards novel bacterial diversity and tailored functional studies.</title>
        <authorList>
            <person name="Wylensek D."/>
            <person name="Hitch T.C.A."/>
            <person name="Clavel T."/>
        </authorList>
    </citation>
    <scope>NUCLEOTIDE SEQUENCE [LARGE SCALE GENOMIC DNA]</scope>
    <source>
        <strain evidence="2 3">BBE-744-WT-12</strain>
    </source>
</reference>
<evidence type="ECO:0000313" key="2">
    <source>
        <dbReference type="EMBL" id="MST99463.1"/>
    </source>
</evidence>
<sequence length="1098" mass="113477">MQQTMIPNSGIMTVPQIAAPQLVYLDFDGELASYNGELLTIDRVEVEDSGLTEPQIARIVSGLNEEFEGQNIVFTAEKPASGEYSTVFIGGTSAFEPFGSFAGLAETVDTGNAVRNDNAFVILKGGESIEAIIDTIAHETQHLIGTLDHGGEGLGRYAWVETLSLSNVSSSGLKIGQDSGNDAGYVSASSATLVSTTVNSGGCLSAFRGQLTSTVVNSSGVVYLSRGSATAATINGGRFHLRQATLVSATVSNDGVLTLFTGSVSSATVNSASIIVSGGSANGMTLNNASMYIHSGGVVSGLALTSGGYASIQYSGLISSGTVFSSSYILNSGGELKAIRLSGGRIHCAYGGQATGITGVNGSLSMDSGGKILSAAIGGSADFEIRNNGIASSMTSYLSARMAVRGGGSAVNTTLNSATVFVRSGGCVRNLSMSRGIMYLSGSAILSGSIVNGGKLVTGGLVNAFGATYTVNLAGYTGTEVTDALVDNYANLASVSYAVRVASDQQTGVYRLLGNAADFNQLITLDVAGISASPGTLSVGGSLETWSHRYALTRTGSTVALQVTMNDLPVKIYSDGVMVSGGKTISSKTISGSGVVMRISGGGVATATTVSSDGTIFISSGGGASGITARGSGTNVENRGGVMTDFSQYDGFSLIAEGGSVRNLNASGGQVAFLDATLGGMIHAAVYGAIDVSSQTTIDFSVADHTADGTALITRWNNIANGTKANYTITVKADQSAGTYILATGAGTFNQTLTVKNDTGSEFGTIALDETKRFGNSSYTLGKDGIKLTLTVEKATATRGDFDGNGISDILFQNLADSANPLGAWMNADKTQWNGALGPAPKSDWTVYGAYDFTGSGVCDIMFRSKRADTQYAVGYYEDGDVTQFRTMGWGVTAEWELADVGDFNGSGRADILWKNSSNGYLGLWMDGTDQWVALPASNLGSGQSLIGMGDVNGDGKDDILINSNGVLGYWDITGILDDTSSTPEWNAFGIHVGNEWETIGCADFDGNGKADIVLWRDRDGYVGTYMNCDVNDFRGIYPGASKDEWGLPGFGDYNGDGCDDVLVRNLASGALGYWDGADEFKWNEIGSGVDSTWAVIA</sequence>
<dbReference type="RefSeq" id="WP_154420648.1">
    <property type="nucleotide sequence ID" value="NZ_VUNS01000037.1"/>
</dbReference>
<dbReference type="EMBL" id="VUNS01000037">
    <property type="protein sequence ID" value="MST99463.1"/>
    <property type="molecule type" value="Genomic_DNA"/>
</dbReference>
<dbReference type="InterPro" id="IPR028994">
    <property type="entry name" value="Integrin_alpha_N"/>
</dbReference>
<dbReference type="AlphaFoldDB" id="A0A844G8F6"/>
<gene>
    <name evidence="2" type="ORF">FYJ85_20765</name>
</gene>
<evidence type="ECO:0000313" key="3">
    <source>
        <dbReference type="Proteomes" id="UP000435649"/>
    </source>
</evidence>
<dbReference type="InterPro" id="IPR012332">
    <property type="entry name" value="Autotransporter_pectin_lyase_C"/>
</dbReference>